<evidence type="ECO:0000256" key="4">
    <source>
        <dbReference type="ARBA" id="ARBA00022989"/>
    </source>
</evidence>
<organism evidence="9 10">
    <name type="scientific">Kribbella yunnanensis</name>
    <dbReference type="NCBI Taxonomy" id="190194"/>
    <lineage>
        <taxon>Bacteria</taxon>
        <taxon>Bacillati</taxon>
        <taxon>Actinomycetota</taxon>
        <taxon>Actinomycetes</taxon>
        <taxon>Propionibacteriales</taxon>
        <taxon>Kribbellaceae</taxon>
        <taxon>Kribbella</taxon>
    </lineage>
</organism>
<dbReference type="InterPro" id="IPR003838">
    <property type="entry name" value="ABC3_permease_C"/>
</dbReference>
<feature type="transmembrane region" description="Helical" evidence="7">
    <location>
        <begin position="746"/>
        <end position="771"/>
    </location>
</feature>
<gene>
    <name evidence="9" type="ORF">GCM10009745_67880</name>
</gene>
<keyword evidence="4 7" id="KW-1133">Transmembrane helix</keyword>
<evidence type="ECO:0000256" key="5">
    <source>
        <dbReference type="ARBA" id="ARBA00023136"/>
    </source>
</evidence>
<feature type="domain" description="ABC3 transporter permease C-terminal" evidence="8">
    <location>
        <begin position="278"/>
        <end position="396"/>
    </location>
</feature>
<feature type="transmembrane region" description="Helical" evidence="7">
    <location>
        <begin position="367"/>
        <end position="390"/>
    </location>
</feature>
<evidence type="ECO:0000313" key="9">
    <source>
        <dbReference type="EMBL" id="GAA1710297.1"/>
    </source>
</evidence>
<dbReference type="EMBL" id="BAAANF010000022">
    <property type="protein sequence ID" value="GAA1710297.1"/>
    <property type="molecule type" value="Genomic_DNA"/>
</dbReference>
<evidence type="ECO:0000256" key="6">
    <source>
        <dbReference type="ARBA" id="ARBA00038076"/>
    </source>
</evidence>
<comment type="caution">
    <text evidence="9">The sequence shown here is derived from an EMBL/GenBank/DDBJ whole genome shotgun (WGS) entry which is preliminary data.</text>
</comment>
<keyword evidence="2" id="KW-1003">Cell membrane</keyword>
<reference evidence="9 10" key="1">
    <citation type="journal article" date="2019" name="Int. J. Syst. Evol. Microbiol.">
        <title>The Global Catalogue of Microorganisms (GCM) 10K type strain sequencing project: providing services to taxonomists for standard genome sequencing and annotation.</title>
        <authorList>
            <consortium name="The Broad Institute Genomics Platform"/>
            <consortium name="The Broad Institute Genome Sequencing Center for Infectious Disease"/>
            <person name="Wu L."/>
            <person name="Ma J."/>
        </authorList>
    </citation>
    <scope>NUCLEOTIDE SEQUENCE [LARGE SCALE GENOMIC DNA]</scope>
    <source>
        <strain evidence="9 10">JCM 14307</strain>
    </source>
</reference>
<feature type="transmembrane region" description="Helical" evidence="7">
    <location>
        <begin position="830"/>
        <end position="854"/>
    </location>
</feature>
<evidence type="ECO:0000313" key="10">
    <source>
        <dbReference type="Proteomes" id="UP001500280"/>
    </source>
</evidence>
<evidence type="ECO:0000256" key="7">
    <source>
        <dbReference type="SAM" id="Phobius"/>
    </source>
</evidence>
<comment type="subcellular location">
    <subcellularLocation>
        <location evidence="1">Cell membrane</location>
        <topology evidence="1">Multi-pass membrane protein</topology>
    </subcellularLocation>
</comment>
<sequence length="866" mass="89176">MGSWGPPLRIARRTTRRHFGRTLLVAALIGLPVFAGTVLGVSGRTSDPSGETLARITIGQADARLTVTPYGKLQPVETGPNLYGMPGPAEGHETPVRVPANFDPRPLLPAGSTVVRAPSEMGSVDIKGPSTTNGVALIVGEPQNPLAKDLSHLDQGRFPVAPTEVALSPSFAKHLGVTVGGTMQDAKGTSYQVVGLARPTAQPTDWWVFAAPGTRLMTPAESTDISWLVDLPPTADPLALATALSGKGFYLLPRANIVDPPVDFNGDAIAPYVAMTLVIGFGILEIVLLAGTAFAVGARRQTRELGLVLSAGGTPRDVRRIVLLQGLFAGVVGVTSGLVLAAITLLAGRPLWEQVSGSLFIAWQVPWGGIALIAALGLAAGVAAATVPAISASRQAPLAALSGRFAATVARTRIRKPAVVMIIAGVVLVVAGSGMLAAALAAARTAQSVAGAPRASATPLGPVVLVLVGITAVLIGVVWILPSLLGKLGGPARHLPLSGRLALRDAARHRHRTGPATAAIMMAVAATAAAAFAGANSTAADAVSYVPQAQLGNAMVRFGDDSGSVPYSTAIEQHIAGQLPTERVYRFGMIQDPDSPPGAGPLWMTATSGESGREYGFVGALVVVDPAYLDAIGAEGRKLADRLRAGEVLVPHADFTKTGTVQLQGATTTTLKATYAGDFPKLELLRDQLMISPAAAAKLGKAGTFAVEYDLKRLPTGDEIAAVDRLLGHDGILVVEQGFQDPSRRILLWVIGAAAVVTLLGVAISVSLSAAEGRADLATLAAIGAPPRRRRSLAAAQAWVIGQLGCVLGVGVGALYGYTSHAAFGSPYFAVPWAGLATIVVVVPLFAGLVAWVLTRSRLPMVARIN</sequence>
<evidence type="ECO:0000256" key="1">
    <source>
        <dbReference type="ARBA" id="ARBA00004651"/>
    </source>
</evidence>
<protein>
    <recommendedName>
        <fullName evidence="8">ABC3 transporter permease C-terminal domain-containing protein</fullName>
    </recommendedName>
</protein>
<accession>A0ABN2IRX0</accession>
<feature type="transmembrane region" description="Helical" evidence="7">
    <location>
        <begin position="418"/>
        <end position="443"/>
    </location>
</feature>
<feature type="transmembrane region" description="Helical" evidence="7">
    <location>
        <begin position="516"/>
        <end position="535"/>
    </location>
</feature>
<keyword evidence="10" id="KW-1185">Reference proteome</keyword>
<feature type="transmembrane region" description="Helical" evidence="7">
    <location>
        <begin position="272"/>
        <end position="296"/>
    </location>
</feature>
<dbReference type="PANTHER" id="PTHR30572">
    <property type="entry name" value="MEMBRANE COMPONENT OF TRANSPORTER-RELATED"/>
    <property type="match status" value="1"/>
</dbReference>
<dbReference type="Pfam" id="PF02687">
    <property type="entry name" value="FtsX"/>
    <property type="match status" value="2"/>
</dbReference>
<feature type="transmembrane region" description="Helical" evidence="7">
    <location>
        <begin position="792"/>
        <end position="818"/>
    </location>
</feature>
<evidence type="ECO:0000256" key="3">
    <source>
        <dbReference type="ARBA" id="ARBA00022692"/>
    </source>
</evidence>
<evidence type="ECO:0000256" key="2">
    <source>
        <dbReference type="ARBA" id="ARBA00022475"/>
    </source>
</evidence>
<dbReference type="RefSeq" id="WP_344161346.1">
    <property type="nucleotide sequence ID" value="NZ_BAAANF010000022.1"/>
</dbReference>
<dbReference type="Proteomes" id="UP001500280">
    <property type="component" value="Unassembled WGS sequence"/>
</dbReference>
<feature type="domain" description="ABC3 transporter permease C-terminal" evidence="8">
    <location>
        <begin position="751"/>
        <end position="856"/>
    </location>
</feature>
<feature type="transmembrane region" description="Helical" evidence="7">
    <location>
        <begin position="463"/>
        <end position="485"/>
    </location>
</feature>
<feature type="transmembrane region" description="Helical" evidence="7">
    <location>
        <begin position="326"/>
        <end position="347"/>
    </location>
</feature>
<dbReference type="InterPro" id="IPR050250">
    <property type="entry name" value="Macrolide_Exporter_MacB"/>
</dbReference>
<keyword evidence="3 7" id="KW-0812">Transmembrane</keyword>
<evidence type="ECO:0000259" key="8">
    <source>
        <dbReference type="Pfam" id="PF02687"/>
    </source>
</evidence>
<name>A0ABN2IRX0_9ACTN</name>
<keyword evidence="5 7" id="KW-0472">Membrane</keyword>
<proteinExistence type="inferred from homology"/>
<dbReference type="PANTHER" id="PTHR30572:SF4">
    <property type="entry name" value="ABC TRANSPORTER PERMEASE YTRF"/>
    <property type="match status" value="1"/>
</dbReference>
<comment type="similarity">
    <text evidence="6">Belongs to the ABC-4 integral membrane protein family.</text>
</comment>